<dbReference type="Pfam" id="PF13086">
    <property type="entry name" value="AAA_11"/>
    <property type="match status" value="2"/>
</dbReference>
<evidence type="ECO:0000313" key="9">
    <source>
        <dbReference type="Proteomes" id="UP000730482"/>
    </source>
</evidence>
<keyword evidence="3" id="KW-0378">Hydrolase</keyword>
<dbReference type="CDD" id="cd18808">
    <property type="entry name" value="SF1_C_Upf1"/>
    <property type="match status" value="1"/>
</dbReference>
<evidence type="ECO:0000259" key="7">
    <source>
        <dbReference type="PROSITE" id="PS50208"/>
    </source>
</evidence>
<comment type="similarity">
    <text evidence="1">Belongs to the DNA2/NAM7 helicase family.</text>
</comment>
<evidence type="ECO:0000256" key="4">
    <source>
        <dbReference type="ARBA" id="ARBA00022806"/>
    </source>
</evidence>
<dbReference type="RefSeq" id="WP_212010584.1">
    <property type="nucleotide sequence ID" value="NZ_JAAFYZ010000061.1"/>
</dbReference>
<accession>A0ABS5KSI6</accession>
<gene>
    <name evidence="8" type="ORF">KGQ19_19260</name>
</gene>
<feature type="domain" description="Caspase family p20" evidence="7">
    <location>
        <begin position="50"/>
        <end position="136"/>
    </location>
</feature>
<evidence type="ECO:0000256" key="2">
    <source>
        <dbReference type="ARBA" id="ARBA00022741"/>
    </source>
</evidence>
<dbReference type="Gene3D" id="3.40.50.1460">
    <property type="match status" value="1"/>
</dbReference>
<proteinExistence type="inferred from homology"/>
<keyword evidence="4" id="KW-0347">Helicase</keyword>
<dbReference type="InterPro" id="IPR047187">
    <property type="entry name" value="SF1_C_Upf1"/>
</dbReference>
<evidence type="ECO:0000256" key="6">
    <source>
        <dbReference type="SAM" id="MobiDB-lite"/>
    </source>
</evidence>
<comment type="caution">
    <text evidence="8">The sequence shown here is derived from an EMBL/GenBank/DDBJ whole genome shotgun (WGS) entry which is preliminary data.</text>
</comment>
<dbReference type="InterPro" id="IPR027417">
    <property type="entry name" value="P-loop_NTPase"/>
</dbReference>
<dbReference type="Pfam" id="PF13087">
    <property type="entry name" value="AAA_12"/>
    <property type="match status" value="1"/>
</dbReference>
<evidence type="ECO:0000256" key="3">
    <source>
        <dbReference type="ARBA" id="ARBA00022801"/>
    </source>
</evidence>
<dbReference type="InterPro" id="IPR001309">
    <property type="entry name" value="Pept_C14_p20"/>
</dbReference>
<dbReference type="PANTHER" id="PTHR43788">
    <property type="entry name" value="DNA2/NAM7 HELICASE FAMILY MEMBER"/>
    <property type="match status" value="1"/>
</dbReference>
<name>A0ABS5KSI6_9ACTN</name>
<evidence type="ECO:0000313" key="8">
    <source>
        <dbReference type="EMBL" id="MBS2549008.1"/>
    </source>
</evidence>
<evidence type="ECO:0000256" key="5">
    <source>
        <dbReference type="ARBA" id="ARBA00022840"/>
    </source>
</evidence>
<keyword evidence="9" id="KW-1185">Reference proteome</keyword>
<dbReference type="PANTHER" id="PTHR43788:SF8">
    <property type="entry name" value="DNA-BINDING PROTEIN SMUBP-2"/>
    <property type="match status" value="1"/>
</dbReference>
<evidence type="ECO:0000256" key="1">
    <source>
        <dbReference type="ARBA" id="ARBA00007913"/>
    </source>
</evidence>
<feature type="region of interest" description="Disordered" evidence="6">
    <location>
        <begin position="257"/>
        <end position="282"/>
    </location>
</feature>
<dbReference type="InterPro" id="IPR041677">
    <property type="entry name" value="DNA2/NAM7_AAA_11"/>
</dbReference>
<dbReference type="InterPro" id="IPR041679">
    <property type="entry name" value="DNA2/NAM7-like_C"/>
</dbReference>
<protein>
    <submittedName>
        <fullName evidence="8">Caspase family protein</fullName>
    </submittedName>
</protein>
<dbReference type="Pfam" id="PF00656">
    <property type="entry name" value="Peptidase_C14"/>
    <property type="match status" value="1"/>
</dbReference>
<dbReference type="Gene3D" id="3.40.50.300">
    <property type="entry name" value="P-loop containing nucleotide triphosphate hydrolases"/>
    <property type="match status" value="3"/>
</dbReference>
<dbReference type="InterPro" id="IPR050534">
    <property type="entry name" value="Coronavir_polyprotein_1ab"/>
</dbReference>
<sequence length="1247" mass="135762">MSRPSRRRALLIGIGAYDDETFAALPGATADVRELEKVLRARDIGGFDPITCLNDLTAQELRQAVHNFLADSERDEQCLIYISSHGVREAATSEFQFVARDTVPHDLARTAVPASFLNDRLTLCRARERVVILDCCYSGGFAVGLRTKGEQPSAPGPDQPRDVRPLETNGVVVISSSQASAASYTGTDENGPSLFTEHLVQALATGAADQDRDDQVSAMELFSHLNSRLRAQDRDRWQAPVISAASVDGHIYVARTPLNRSRRVGPSRPSDPRGTAATPRRAKVGDEPTFKDLIGYYRDCVRGESEVDDGQLVFSQGATHYACMSGAEQILSAADAETDGLLDIPSELKELAIGANADDCEFVYGYPVVVLHSDRDGKPQRAPRFAPLLLRRVELRTGNGILQMRPYGEVEVNPEFAKIWVGEEEAEVLRSTYRLGWTAGDRFTMARDIRVLLRNTFELECVQPLHPESLEAVIETDMALSGARNSAVMLAVKAQNRANTKLLEDLDQIIGMAGNPAKLRNTALAALFGFAEPLSESNANEVMFSPLNPAQRDVLAGAMSQRLTVATGPPGTGKTALVVSVVATAAAAGQNVLVASSNNRAVDEVWERCNGSVPGLVVRTGSQSGEHDNRERERLGLTRLLASGTPPMNQATWSAKHRGALREHRGVLGRLDKQARAERELLNAGRNRQEAVERLPPAAKAAAATVASAELASLATLEARCRRACRAKIFGNARRARLLRSFGTETFSDPGEAKRVCAAILELIGAESRWRRMRGTTLEDDAALTSALLQAEQRVVRTGIGLVDAAVRENAAAGRSQLQGLLEVMTTRGTSDWGARKAAVGIVRAWAVTCFSTRTCFVPDPGLFDLVVIDEASQCSVAAVIPLLMRARRALIIGDPLQLPPVVKISPTTDADSREQNNVGSQWLVSQHAGHRDFSAFTALEHAAGGSILMHEHYRCHPQIAAISNELFYRPRNKPLTILTRTSGLQRPDDERAVRWVDVPGRANPGRHGSSWVNEQEASRVHDAVEWLLRTLPGEATIGVVTPFAQQMERIARDWASAPRVRVGTAHRFQGGECDAIVFSLVAAPGMSRSGLAFLDRNPNLWNVAITRARAHLIVIGHRGYWTNIGGLGRRLVELAAPAPDGPSSTDDLVPGIPDDVVLERLESKTGGEAHRAVPSAGYVADVMLVRGERRTAFLIDRAPAESEPGDRHLRLQLVRTSLLASPQDGIRAQRLPAWRLFDEDWHPDNR</sequence>
<dbReference type="SUPFAM" id="SSF52540">
    <property type="entry name" value="P-loop containing nucleoside triphosphate hydrolases"/>
    <property type="match status" value="1"/>
</dbReference>
<dbReference type="Proteomes" id="UP000730482">
    <property type="component" value="Unassembled WGS sequence"/>
</dbReference>
<dbReference type="PROSITE" id="PS50208">
    <property type="entry name" value="CASPASE_P20"/>
    <property type="match status" value="1"/>
</dbReference>
<dbReference type="InterPro" id="IPR011600">
    <property type="entry name" value="Pept_C14_caspase"/>
</dbReference>
<dbReference type="EMBL" id="JAAFYZ010000061">
    <property type="protein sequence ID" value="MBS2549008.1"/>
    <property type="molecule type" value="Genomic_DNA"/>
</dbReference>
<keyword evidence="5" id="KW-0067">ATP-binding</keyword>
<reference evidence="8 9" key="1">
    <citation type="submission" date="2020-02" db="EMBL/GenBank/DDBJ databases">
        <title>Acidophilic actinobacteria isolated from forest soil.</title>
        <authorList>
            <person name="Golinska P."/>
        </authorList>
    </citation>
    <scope>NUCLEOTIDE SEQUENCE [LARGE SCALE GENOMIC DNA]</scope>
    <source>
        <strain evidence="8 9">NL8</strain>
    </source>
</reference>
<dbReference type="InterPro" id="IPR018247">
    <property type="entry name" value="EF_Hand_1_Ca_BS"/>
</dbReference>
<dbReference type="SUPFAM" id="SSF52129">
    <property type="entry name" value="Caspase-like"/>
    <property type="match status" value="1"/>
</dbReference>
<dbReference type="InterPro" id="IPR029030">
    <property type="entry name" value="Caspase-like_dom_sf"/>
</dbReference>
<dbReference type="PROSITE" id="PS00018">
    <property type="entry name" value="EF_HAND_1"/>
    <property type="match status" value="1"/>
</dbReference>
<keyword evidence="2" id="KW-0547">Nucleotide-binding</keyword>
<organism evidence="8 9">
    <name type="scientific">Catenulispora pinistramenti</name>
    <dbReference type="NCBI Taxonomy" id="2705254"/>
    <lineage>
        <taxon>Bacteria</taxon>
        <taxon>Bacillati</taxon>
        <taxon>Actinomycetota</taxon>
        <taxon>Actinomycetes</taxon>
        <taxon>Catenulisporales</taxon>
        <taxon>Catenulisporaceae</taxon>
        <taxon>Catenulispora</taxon>
    </lineage>
</organism>
<dbReference type="NCBIfam" id="NF047832">
    <property type="entry name" value="caspase_w_EACC1"/>
    <property type="match status" value="1"/>
</dbReference>